<name>A0A8X6MRD5_NEPPI</name>
<dbReference type="PANTHER" id="PTHR42921:SF1">
    <property type="entry name" value="ACETOACETYL-COA SYNTHETASE"/>
    <property type="match status" value="1"/>
</dbReference>
<dbReference type="Gene3D" id="3.30.300.30">
    <property type="match status" value="1"/>
</dbReference>
<sequence>MLPEILDCLCVPQYGKDKDERAVLFLKVRDGYNFNQDLVSKVKKTIERDCSYQHVPEVILEVTDIPYNLTGKKTEVIVKKIINNLPYSVETIKNPEVLQYYYDIPELQGF</sequence>
<keyword evidence="2" id="KW-1185">Reference proteome</keyword>
<dbReference type="GO" id="GO:0030729">
    <property type="term" value="F:acetoacetate-CoA ligase activity"/>
    <property type="evidence" value="ECO:0007669"/>
    <property type="project" value="TreeGrafter"/>
</dbReference>
<comment type="caution">
    <text evidence="1">The sequence shown here is derived from an EMBL/GenBank/DDBJ whole genome shotgun (WGS) entry which is preliminary data.</text>
</comment>
<protein>
    <submittedName>
        <fullName evidence="1">Acetoacetyl-CoA synthetase</fullName>
    </submittedName>
</protein>
<dbReference type="InterPro" id="IPR045851">
    <property type="entry name" value="AMP-bd_C_sf"/>
</dbReference>
<organism evidence="1 2">
    <name type="scientific">Nephila pilipes</name>
    <name type="common">Giant wood spider</name>
    <name type="synonym">Nephila maculata</name>
    <dbReference type="NCBI Taxonomy" id="299642"/>
    <lineage>
        <taxon>Eukaryota</taxon>
        <taxon>Metazoa</taxon>
        <taxon>Ecdysozoa</taxon>
        <taxon>Arthropoda</taxon>
        <taxon>Chelicerata</taxon>
        <taxon>Arachnida</taxon>
        <taxon>Araneae</taxon>
        <taxon>Araneomorphae</taxon>
        <taxon>Entelegynae</taxon>
        <taxon>Araneoidea</taxon>
        <taxon>Nephilidae</taxon>
        <taxon>Nephila</taxon>
    </lineage>
</organism>
<dbReference type="PANTHER" id="PTHR42921">
    <property type="entry name" value="ACETOACETYL-COA SYNTHETASE"/>
    <property type="match status" value="1"/>
</dbReference>
<reference evidence="1" key="1">
    <citation type="submission" date="2020-08" db="EMBL/GenBank/DDBJ databases">
        <title>Multicomponent nature underlies the extraordinary mechanical properties of spider dragline silk.</title>
        <authorList>
            <person name="Kono N."/>
            <person name="Nakamura H."/>
            <person name="Mori M."/>
            <person name="Yoshida Y."/>
            <person name="Ohtoshi R."/>
            <person name="Malay A.D."/>
            <person name="Moran D.A.P."/>
            <person name="Tomita M."/>
            <person name="Numata K."/>
            <person name="Arakawa K."/>
        </authorList>
    </citation>
    <scope>NUCLEOTIDE SEQUENCE</scope>
</reference>
<evidence type="ECO:0000313" key="1">
    <source>
        <dbReference type="EMBL" id="GFS73788.1"/>
    </source>
</evidence>
<dbReference type="Proteomes" id="UP000887013">
    <property type="component" value="Unassembled WGS sequence"/>
</dbReference>
<proteinExistence type="predicted"/>
<dbReference type="EMBL" id="BMAW01001380">
    <property type="protein sequence ID" value="GFS73788.1"/>
    <property type="molecule type" value="Genomic_DNA"/>
</dbReference>
<dbReference type="OrthoDB" id="6434877at2759"/>
<accession>A0A8X6MRD5</accession>
<dbReference type="SUPFAM" id="SSF56801">
    <property type="entry name" value="Acetyl-CoA synthetase-like"/>
    <property type="match status" value="1"/>
</dbReference>
<gene>
    <name evidence="1" type="primary">AACS</name>
    <name evidence="1" type="ORF">NPIL_529951</name>
</gene>
<dbReference type="AlphaFoldDB" id="A0A8X6MRD5"/>
<evidence type="ECO:0000313" key="2">
    <source>
        <dbReference type="Proteomes" id="UP000887013"/>
    </source>
</evidence>